<dbReference type="EMBL" id="CP000493">
    <property type="protein sequence ID" value="ABM81379.1"/>
    <property type="molecule type" value="Genomic_DNA"/>
</dbReference>
<dbReference type="CDD" id="cd21151">
    <property type="entry name" value="PUA_Nip7-like"/>
    <property type="match status" value="1"/>
</dbReference>
<dbReference type="InterPro" id="IPR036974">
    <property type="entry name" value="PUA_sf"/>
</dbReference>
<accession>A2BN18</accession>
<dbReference type="Proteomes" id="UP000002593">
    <property type="component" value="Chromosome"/>
</dbReference>
<sequence>MQVGEEKKLGMCSSEIRDLLRGLVECIVGVDVLKHYSLLCKHSSGIVDVYALLGELYRYLDSSVSVEPFTAGVHIARIRRRRLIPLLGLAQLLRREAGWYRAGYVIVTEHAEKLFLYGRDVFQSSIEAIAEYTGSCNKYDTYLVLNKRMEPLGWGRLVKYNNRIYIQNIVDAGWYLRSGV</sequence>
<dbReference type="EnsemblBacteria" id="ABM81379">
    <property type="protein sequence ID" value="ABM81379"/>
    <property type="gene ID" value="Hbut_1558"/>
</dbReference>
<dbReference type="KEGG" id="hbu:Hbut_1558"/>
<dbReference type="GO" id="GO:0003723">
    <property type="term" value="F:RNA binding"/>
    <property type="evidence" value="ECO:0007669"/>
    <property type="project" value="InterPro"/>
</dbReference>
<dbReference type="InterPro" id="IPR005155">
    <property type="entry name" value="UPF0113_PUA"/>
</dbReference>
<organism evidence="2 3">
    <name type="scientific">Hyperthermus butylicus (strain DSM 5456 / JCM 9403 / PLM1-5)</name>
    <dbReference type="NCBI Taxonomy" id="415426"/>
    <lineage>
        <taxon>Archaea</taxon>
        <taxon>Thermoproteota</taxon>
        <taxon>Thermoprotei</taxon>
        <taxon>Desulfurococcales</taxon>
        <taxon>Pyrodictiaceae</taxon>
        <taxon>Hyperthermus</taxon>
    </lineage>
</organism>
<proteinExistence type="predicted"/>
<feature type="domain" description="UPF0113" evidence="1">
    <location>
        <begin position="104"/>
        <end position="178"/>
    </location>
</feature>
<dbReference type="OrthoDB" id="11794at2157"/>
<evidence type="ECO:0000259" key="1">
    <source>
        <dbReference type="Pfam" id="PF03657"/>
    </source>
</evidence>
<protein>
    <submittedName>
        <fullName evidence="2">Conserved archaeal protein</fullName>
    </submittedName>
</protein>
<dbReference type="HOGENOM" id="CLU_114385_0_0_2"/>
<dbReference type="STRING" id="415426.Hbut_1558"/>
<gene>
    <name evidence="2" type="ordered locus">Hbut_1558</name>
</gene>
<reference evidence="2 3" key="1">
    <citation type="journal article" date="2007" name="Archaea">
        <title>The genome of Hyperthermus butylicus: a sulfur-reducing, peptide fermenting, neutrophilic Crenarchaeote growing up to 108 degrees C.</title>
        <authorList>
            <person name="Brugger K."/>
            <person name="Chen L."/>
            <person name="Stark M."/>
            <person name="Zibat A."/>
            <person name="Redder P."/>
            <person name="Ruepp A."/>
            <person name="Awayez M."/>
            <person name="She Q."/>
            <person name="Garrett R.A."/>
            <person name="Klenk H.P."/>
        </authorList>
    </citation>
    <scope>NUCLEOTIDE SEQUENCE [LARGE SCALE GENOMIC DNA]</scope>
    <source>
        <strain evidence="3">DSM 5456 / JCM 9403 / PLM1-5</strain>
    </source>
</reference>
<dbReference type="GeneID" id="25393341"/>
<dbReference type="RefSeq" id="WP_011822697.1">
    <property type="nucleotide sequence ID" value="NC_008818.1"/>
</dbReference>
<dbReference type="InterPro" id="IPR015947">
    <property type="entry name" value="PUA-like_sf"/>
</dbReference>
<dbReference type="SUPFAM" id="SSF88697">
    <property type="entry name" value="PUA domain-like"/>
    <property type="match status" value="1"/>
</dbReference>
<dbReference type="eggNOG" id="arCOG00993">
    <property type="taxonomic scope" value="Archaea"/>
</dbReference>
<evidence type="ECO:0000313" key="3">
    <source>
        <dbReference type="Proteomes" id="UP000002593"/>
    </source>
</evidence>
<evidence type="ECO:0000313" key="2">
    <source>
        <dbReference type="EMBL" id="ABM81379.1"/>
    </source>
</evidence>
<dbReference type="Pfam" id="PF03657">
    <property type="entry name" value="UPF0113"/>
    <property type="match status" value="1"/>
</dbReference>
<keyword evidence="3" id="KW-1185">Reference proteome</keyword>
<dbReference type="Gene3D" id="2.30.130.10">
    <property type="entry name" value="PUA domain"/>
    <property type="match status" value="1"/>
</dbReference>
<dbReference type="AlphaFoldDB" id="A2BN18"/>
<name>A2BN18_HYPBU</name>